<name>A0ABP6SP91_9ACTN</name>
<organism evidence="1 2">
    <name type="scientific">Cryptosporangium minutisporangium</name>
    <dbReference type="NCBI Taxonomy" id="113569"/>
    <lineage>
        <taxon>Bacteria</taxon>
        <taxon>Bacillati</taxon>
        <taxon>Actinomycetota</taxon>
        <taxon>Actinomycetes</taxon>
        <taxon>Cryptosporangiales</taxon>
        <taxon>Cryptosporangiaceae</taxon>
        <taxon>Cryptosporangium</taxon>
    </lineage>
</organism>
<sequence length="73" mass="8063">MTPEPLSSENARLRAAVTDLRIRYAFLLAAVRATLAADRDGEPDPLYYVRDELSANPVLPPYPDAPEPPWGGR</sequence>
<protein>
    <submittedName>
        <fullName evidence="1">Uncharacterized protein</fullName>
    </submittedName>
</protein>
<gene>
    <name evidence="1" type="ORF">GCM10020369_00170</name>
</gene>
<accession>A0ABP6SP91</accession>
<evidence type="ECO:0000313" key="1">
    <source>
        <dbReference type="EMBL" id="GAA3381600.1"/>
    </source>
</evidence>
<dbReference type="EMBL" id="BAAAYN010000001">
    <property type="protein sequence ID" value="GAA3381600.1"/>
    <property type="molecule type" value="Genomic_DNA"/>
</dbReference>
<dbReference type="RefSeq" id="WP_345725811.1">
    <property type="nucleotide sequence ID" value="NZ_BAAAYN010000001.1"/>
</dbReference>
<proteinExistence type="predicted"/>
<evidence type="ECO:0000313" key="2">
    <source>
        <dbReference type="Proteomes" id="UP001501676"/>
    </source>
</evidence>
<reference evidence="2" key="1">
    <citation type="journal article" date="2019" name="Int. J. Syst. Evol. Microbiol.">
        <title>The Global Catalogue of Microorganisms (GCM) 10K type strain sequencing project: providing services to taxonomists for standard genome sequencing and annotation.</title>
        <authorList>
            <consortium name="The Broad Institute Genomics Platform"/>
            <consortium name="The Broad Institute Genome Sequencing Center for Infectious Disease"/>
            <person name="Wu L."/>
            <person name="Ma J."/>
        </authorList>
    </citation>
    <scope>NUCLEOTIDE SEQUENCE [LARGE SCALE GENOMIC DNA]</scope>
    <source>
        <strain evidence="2">JCM 9458</strain>
    </source>
</reference>
<dbReference type="Proteomes" id="UP001501676">
    <property type="component" value="Unassembled WGS sequence"/>
</dbReference>
<comment type="caution">
    <text evidence="1">The sequence shown here is derived from an EMBL/GenBank/DDBJ whole genome shotgun (WGS) entry which is preliminary data.</text>
</comment>
<keyword evidence="2" id="KW-1185">Reference proteome</keyword>